<evidence type="ECO:0000259" key="1">
    <source>
        <dbReference type="Pfam" id="PF20247"/>
    </source>
</evidence>
<dbReference type="Pfam" id="PF20247">
    <property type="entry name" value="DUF6602"/>
    <property type="match status" value="1"/>
</dbReference>
<reference evidence="3" key="1">
    <citation type="journal article" date="2019" name="Int. J. Syst. Evol. Microbiol.">
        <title>The Global Catalogue of Microorganisms (GCM) 10K type strain sequencing project: providing services to taxonomists for standard genome sequencing and annotation.</title>
        <authorList>
            <consortium name="The Broad Institute Genomics Platform"/>
            <consortium name="The Broad Institute Genome Sequencing Center for Infectious Disease"/>
            <person name="Wu L."/>
            <person name="Ma J."/>
        </authorList>
    </citation>
    <scope>NUCLEOTIDE SEQUENCE [LARGE SCALE GENOMIC DNA]</scope>
    <source>
        <strain evidence="3">CECT 9128</strain>
    </source>
</reference>
<dbReference type="EMBL" id="JBHSAS010000012">
    <property type="protein sequence ID" value="MFC4029222.1"/>
    <property type="molecule type" value="Genomic_DNA"/>
</dbReference>
<feature type="domain" description="DUF6602" evidence="1">
    <location>
        <begin position="20"/>
        <end position="129"/>
    </location>
</feature>
<comment type="caution">
    <text evidence="2">The sequence shown here is derived from an EMBL/GenBank/DDBJ whole genome shotgun (WGS) entry which is preliminary data.</text>
</comment>
<gene>
    <name evidence="2" type="ORF">ACFOS1_17515</name>
</gene>
<dbReference type="InterPro" id="IPR046537">
    <property type="entry name" value="DUF6602"/>
</dbReference>
<dbReference type="CDD" id="cd21411">
    <property type="entry name" value="NucC"/>
    <property type="match status" value="1"/>
</dbReference>
<sequence>MDLKSLFFGLQNQMTTQLNNNRDFILHPGSKGEALENAWIEWLQKYLPNRYSVDKAIVIDSDGYISHQMDIVIYDNWYTPFIFSQNGFHYIPAEGVYAVFEVKPDIQGNVGEKTYIEYAAEKIESVRKLKRTSTNMINSGRRYAPRPLTKIVGGILTSTNTFTHSNNTTIKSHLKKHTGLKGIDLGCIADYGSFVIDYEPNKEIKELGNDKFIEYYENRSVKEIRFSKSENSLITFFLQLTRYLQQAIGTVPAIDLKVYLNKIGEKLDEEI</sequence>
<protein>
    <submittedName>
        <fullName evidence="2">DUF6602 domain-containing protein</fullName>
    </submittedName>
</protein>
<proteinExistence type="predicted"/>
<dbReference type="RefSeq" id="WP_290236933.1">
    <property type="nucleotide sequence ID" value="NZ_JAUFPZ010000002.1"/>
</dbReference>
<dbReference type="Proteomes" id="UP001595793">
    <property type="component" value="Unassembled WGS sequence"/>
</dbReference>
<organism evidence="2 3">
    <name type="scientific">Zunongwangia endophytica</name>
    <dbReference type="NCBI Taxonomy" id="1808945"/>
    <lineage>
        <taxon>Bacteria</taxon>
        <taxon>Pseudomonadati</taxon>
        <taxon>Bacteroidota</taxon>
        <taxon>Flavobacteriia</taxon>
        <taxon>Flavobacteriales</taxon>
        <taxon>Flavobacteriaceae</taxon>
        <taxon>Zunongwangia</taxon>
    </lineage>
</organism>
<evidence type="ECO:0000313" key="3">
    <source>
        <dbReference type="Proteomes" id="UP001595793"/>
    </source>
</evidence>
<keyword evidence="3" id="KW-1185">Reference proteome</keyword>
<name>A0ABV8HEA0_9FLAO</name>
<accession>A0ABV8HEA0</accession>
<evidence type="ECO:0000313" key="2">
    <source>
        <dbReference type="EMBL" id="MFC4029222.1"/>
    </source>
</evidence>